<reference evidence="11" key="1">
    <citation type="submission" date="2024-08" db="EMBL/GenBank/DDBJ databases">
        <title>Phylogenomic analyses of a clade within the roseobacter group suggest taxonomic reassignments of species of the genera Aestuariivita, Citreicella, Loktanella, Nautella, Pelagibaca, Ruegeria, Thalassobius, Thiobacimonas and Tropicibacter, and the proposal o.</title>
        <authorList>
            <person name="Jeon C.O."/>
        </authorList>
    </citation>
    <scope>NUCLEOTIDE SEQUENCE</scope>
    <source>
        <strain evidence="11">SS1-5</strain>
    </source>
</reference>
<comment type="similarity">
    <text evidence="9">Belongs to the FtsQ/DivIB family. FtsQ subfamily.</text>
</comment>
<dbReference type="Pfam" id="PF03799">
    <property type="entry name" value="FtsQ_DivIB_C"/>
    <property type="match status" value="1"/>
</dbReference>
<evidence type="ECO:0000256" key="9">
    <source>
        <dbReference type="HAMAP-Rule" id="MF_00911"/>
    </source>
</evidence>
<keyword evidence="5 9" id="KW-0812">Transmembrane</keyword>
<dbReference type="PANTHER" id="PTHR35851">
    <property type="entry name" value="CELL DIVISION PROTEIN FTSQ"/>
    <property type="match status" value="1"/>
</dbReference>
<keyword evidence="4 9" id="KW-0132">Cell division</keyword>
<evidence type="ECO:0000313" key="12">
    <source>
        <dbReference type="Proteomes" id="UP001470809"/>
    </source>
</evidence>
<name>A0AAN0M8E4_9RHOB</name>
<dbReference type="AlphaFoldDB" id="A0AAN0M8E4"/>
<dbReference type="GO" id="GO:0005886">
    <property type="term" value="C:plasma membrane"/>
    <property type="evidence" value="ECO:0007669"/>
    <property type="project" value="UniProtKB-SubCell"/>
</dbReference>
<evidence type="ECO:0000313" key="11">
    <source>
        <dbReference type="EMBL" id="WZU66875.1"/>
    </source>
</evidence>
<evidence type="ECO:0000256" key="5">
    <source>
        <dbReference type="ARBA" id="ARBA00022692"/>
    </source>
</evidence>
<accession>A0AAN0M8E4</accession>
<sequence length="299" mass="32794">MRSLIRRRVAAEAPRDPAPSRLSYRLERLMLTPGFRGFVRIGVPLILIAVIATSYFSKAENRNALAARIDAAKQEFQARPQFMVRAMSVSGADPVLTSDVIRLLPLAFPVSSFDLDLEGMRQTVEALAPVKSASVRVGQDGALEIRVTPRQPSALWRDGQTLRLIDADGVEAGVVGARADRLDLPLIAGDGAEQNIAEALSLYAGAGPMRDRIRGLVRMGERRWDIVLDRDQRILLPAEDPVAAFNRIVALNEAQDMLKRDVVVVDMRNAQRPTLRMSEEAALALRRGAEIEINNGAGD</sequence>
<dbReference type="Gene3D" id="3.40.50.11690">
    <property type="entry name" value="Cell division protein FtsQ/DivIB"/>
    <property type="match status" value="1"/>
</dbReference>
<keyword evidence="2 9" id="KW-1003">Cell membrane</keyword>
<gene>
    <name evidence="9" type="primary">ftsQ</name>
    <name evidence="11" type="ORF">AABB31_18065</name>
</gene>
<proteinExistence type="inferred from homology"/>
<dbReference type="EMBL" id="CP151767">
    <property type="protein sequence ID" value="WZU66875.1"/>
    <property type="molecule type" value="Genomic_DNA"/>
</dbReference>
<keyword evidence="8 9" id="KW-0131">Cell cycle</keyword>
<keyword evidence="3 9" id="KW-0997">Cell inner membrane</keyword>
<feature type="transmembrane region" description="Helical" evidence="9">
    <location>
        <begin position="37"/>
        <end position="56"/>
    </location>
</feature>
<dbReference type="InterPro" id="IPR005548">
    <property type="entry name" value="Cell_div_FtsQ/DivIB_C"/>
</dbReference>
<dbReference type="Proteomes" id="UP001470809">
    <property type="component" value="Chromosome"/>
</dbReference>
<dbReference type="KEGG" id="yrh:AABB31_18065"/>
<protein>
    <recommendedName>
        <fullName evidence="9">Cell division protein FtsQ</fullName>
    </recommendedName>
</protein>
<dbReference type="GO" id="GO:0032153">
    <property type="term" value="C:cell division site"/>
    <property type="evidence" value="ECO:0007669"/>
    <property type="project" value="UniProtKB-UniRule"/>
</dbReference>
<dbReference type="InterPro" id="IPR026579">
    <property type="entry name" value="FtsQ"/>
</dbReference>
<comment type="function">
    <text evidence="9">Essential cell division protein.</text>
</comment>
<keyword evidence="7 9" id="KW-0472">Membrane</keyword>
<evidence type="ECO:0000256" key="8">
    <source>
        <dbReference type="ARBA" id="ARBA00023306"/>
    </source>
</evidence>
<dbReference type="RefSeq" id="WP_342076195.1">
    <property type="nucleotide sequence ID" value="NZ_CP151767.2"/>
</dbReference>
<keyword evidence="6 9" id="KW-1133">Transmembrane helix</keyword>
<evidence type="ECO:0000256" key="1">
    <source>
        <dbReference type="ARBA" id="ARBA00004370"/>
    </source>
</evidence>
<evidence type="ECO:0000256" key="4">
    <source>
        <dbReference type="ARBA" id="ARBA00022618"/>
    </source>
</evidence>
<dbReference type="PANTHER" id="PTHR35851:SF1">
    <property type="entry name" value="CELL DIVISION PROTEIN FTSQ"/>
    <property type="match status" value="1"/>
</dbReference>
<evidence type="ECO:0000256" key="7">
    <source>
        <dbReference type="ARBA" id="ARBA00023136"/>
    </source>
</evidence>
<comment type="subcellular location">
    <subcellularLocation>
        <location evidence="9">Cell inner membrane</location>
        <topology evidence="9">Single-pass type II membrane protein</topology>
    </subcellularLocation>
    <subcellularLocation>
        <location evidence="1">Membrane</location>
    </subcellularLocation>
    <text evidence="9">Localizes to the division septum.</text>
</comment>
<organism evidence="11 12">
    <name type="scientific">Yoonia rhodophyticola</name>
    <dbReference type="NCBI Taxonomy" id="3137370"/>
    <lineage>
        <taxon>Bacteria</taxon>
        <taxon>Pseudomonadati</taxon>
        <taxon>Pseudomonadota</taxon>
        <taxon>Alphaproteobacteria</taxon>
        <taxon>Rhodobacterales</taxon>
        <taxon>Paracoccaceae</taxon>
        <taxon>Yoonia</taxon>
    </lineage>
</organism>
<dbReference type="InterPro" id="IPR045335">
    <property type="entry name" value="FtsQ_C_sf"/>
</dbReference>
<evidence type="ECO:0000256" key="2">
    <source>
        <dbReference type="ARBA" id="ARBA00022475"/>
    </source>
</evidence>
<dbReference type="GO" id="GO:0043093">
    <property type="term" value="P:FtsZ-dependent cytokinesis"/>
    <property type="evidence" value="ECO:0007669"/>
    <property type="project" value="UniProtKB-UniRule"/>
</dbReference>
<evidence type="ECO:0000259" key="10">
    <source>
        <dbReference type="PROSITE" id="PS51779"/>
    </source>
</evidence>
<evidence type="ECO:0000256" key="6">
    <source>
        <dbReference type="ARBA" id="ARBA00022989"/>
    </source>
</evidence>
<dbReference type="HAMAP" id="MF_00911">
    <property type="entry name" value="FtsQ_subfam"/>
    <property type="match status" value="1"/>
</dbReference>
<dbReference type="InterPro" id="IPR034746">
    <property type="entry name" value="POTRA"/>
</dbReference>
<keyword evidence="12" id="KW-1185">Reference proteome</keyword>
<evidence type="ECO:0000256" key="3">
    <source>
        <dbReference type="ARBA" id="ARBA00022519"/>
    </source>
</evidence>
<dbReference type="GO" id="GO:0090529">
    <property type="term" value="P:cell septum assembly"/>
    <property type="evidence" value="ECO:0007669"/>
    <property type="project" value="InterPro"/>
</dbReference>
<dbReference type="PROSITE" id="PS51779">
    <property type="entry name" value="POTRA"/>
    <property type="match status" value="1"/>
</dbReference>
<feature type="domain" description="POTRA" evidence="10">
    <location>
        <begin position="82"/>
        <end position="150"/>
    </location>
</feature>